<name>A0A3R7D780_9STRA</name>
<evidence type="ECO:0000256" key="4">
    <source>
        <dbReference type="ARBA" id="ARBA00022692"/>
    </source>
</evidence>
<keyword evidence="6 10" id="KW-1133">Transmembrane helix</keyword>
<keyword evidence="9 10" id="KW-0275">Fatty acid biosynthesis</keyword>
<dbReference type="PANTHER" id="PTHR11157:SF169">
    <property type="entry name" value="ELONGATION OF FATTY ACIDS PROTEIN"/>
    <property type="match status" value="1"/>
</dbReference>
<evidence type="ECO:0000256" key="7">
    <source>
        <dbReference type="ARBA" id="ARBA00023098"/>
    </source>
</evidence>
<evidence type="ECO:0000256" key="6">
    <source>
        <dbReference type="ARBA" id="ARBA00022989"/>
    </source>
</evidence>
<dbReference type="GO" id="GO:0009922">
    <property type="term" value="F:fatty acid elongase activity"/>
    <property type="evidence" value="ECO:0007669"/>
    <property type="project" value="InterPro"/>
</dbReference>
<reference evidence="11 12" key="1">
    <citation type="submission" date="2018-08" db="EMBL/GenBank/DDBJ databases">
        <title>Aphanomyces genome sequencing and annotation.</title>
        <authorList>
            <person name="Minardi D."/>
            <person name="Oidtmann B."/>
            <person name="Van Der Giezen M."/>
            <person name="Studholme D.J."/>
        </authorList>
    </citation>
    <scope>NUCLEOTIDE SEQUENCE [LARGE SCALE GENOMIC DNA]</scope>
    <source>
        <strain evidence="11 12">NJM0002</strain>
    </source>
</reference>
<evidence type="ECO:0000256" key="3">
    <source>
        <dbReference type="ARBA" id="ARBA00022679"/>
    </source>
</evidence>
<gene>
    <name evidence="11" type="ORF">DYB32_000583</name>
</gene>
<dbReference type="EC" id="2.3.1.-" evidence="10"/>
<evidence type="ECO:0000313" key="12">
    <source>
        <dbReference type="Proteomes" id="UP000285060"/>
    </source>
</evidence>
<comment type="catalytic activity">
    <reaction evidence="10">
        <text>an acyl-CoA + malonyl-CoA + H(+) = a 3-oxoacyl-CoA + CO2 + CoA</text>
        <dbReference type="Rhea" id="RHEA:50252"/>
        <dbReference type="ChEBI" id="CHEBI:15378"/>
        <dbReference type="ChEBI" id="CHEBI:16526"/>
        <dbReference type="ChEBI" id="CHEBI:57287"/>
        <dbReference type="ChEBI" id="CHEBI:57384"/>
        <dbReference type="ChEBI" id="CHEBI:58342"/>
        <dbReference type="ChEBI" id="CHEBI:90726"/>
    </reaction>
    <physiologicalReaction direction="left-to-right" evidence="10">
        <dbReference type="Rhea" id="RHEA:50253"/>
    </physiologicalReaction>
</comment>
<feature type="transmembrane region" description="Helical" evidence="10">
    <location>
        <begin position="163"/>
        <end position="183"/>
    </location>
</feature>
<dbReference type="PANTHER" id="PTHR11157">
    <property type="entry name" value="FATTY ACID ACYL TRANSFERASE-RELATED"/>
    <property type="match status" value="1"/>
</dbReference>
<sequence>MTSPSSRFVIPALTKMSAVATDVLAFYDNIVSPFFADNGPIVPVACVLGYLTLSGPGCRLVVKLLGLELSPEDKKLRKRHPFVTAISVVHNFLLAMYSGWTFYNSASIFYNHVQRNPGYSGAMCDASGKHWRIISWWFTHFYVSKFYEFVDSWIVYLKGDKPILLQTYHHAGIILCMYCLIQAEATAPALVVTSFNSFIHTIMYTYYLLATLGYRSPYAKFLTMAQLTQFLVGISLTVPSYFVAGCNNTAQTYGIAAIHVYTVILIYLFAMFFAKRYTKPAAKKD</sequence>
<dbReference type="InterPro" id="IPR002076">
    <property type="entry name" value="ELO_fam"/>
</dbReference>
<proteinExistence type="inferred from homology"/>
<dbReference type="Pfam" id="PF01151">
    <property type="entry name" value="ELO"/>
    <property type="match status" value="1"/>
</dbReference>
<evidence type="ECO:0000256" key="1">
    <source>
        <dbReference type="ARBA" id="ARBA00004141"/>
    </source>
</evidence>
<keyword evidence="2 10" id="KW-0444">Lipid biosynthesis</keyword>
<keyword evidence="5 10" id="KW-0276">Fatty acid metabolism</keyword>
<keyword evidence="7 10" id="KW-0443">Lipid metabolism</keyword>
<comment type="caution">
    <text evidence="11">The sequence shown here is derived from an EMBL/GenBank/DDBJ whole genome shotgun (WGS) entry which is preliminary data.</text>
</comment>
<feature type="transmembrane region" description="Helical" evidence="10">
    <location>
        <begin position="250"/>
        <end position="274"/>
    </location>
</feature>
<dbReference type="GO" id="GO:0042761">
    <property type="term" value="P:very long-chain fatty acid biosynthetic process"/>
    <property type="evidence" value="ECO:0007669"/>
    <property type="project" value="TreeGrafter"/>
</dbReference>
<dbReference type="GO" id="GO:0019367">
    <property type="term" value="P:fatty acid elongation, saturated fatty acid"/>
    <property type="evidence" value="ECO:0007669"/>
    <property type="project" value="TreeGrafter"/>
</dbReference>
<evidence type="ECO:0000256" key="5">
    <source>
        <dbReference type="ARBA" id="ARBA00022832"/>
    </source>
</evidence>
<dbReference type="AlphaFoldDB" id="A0A3R7D780"/>
<dbReference type="GO" id="GO:0034626">
    <property type="term" value="P:fatty acid elongation, polyunsaturated fatty acid"/>
    <property type="evidence" value="ECO:0007669"/>
    <property type="project" value="TreeGrafter"/>
</dbReference>
<dbReference type="GO" id="GO:0034625">
    <property type="term" value="P:fatty acid elongation, monounsaturated fatty acid"/>
    <property type="evidence" value="ECO:0007669"/>
    <property type="project" value="TreeGrafter"/>
</dbReference>
<dbReference type="Proteomes" id="UP000285060">
    <property type="component" value="Unassembled WGS sequence"/>
</dbReference>
<evidence type="ECO:0000256" key="8">
    <source>
        <dbReference type="ARBA" id="ARBA00023136"/>
    </source>
</evidence>
<organism evidence="11 12">
    <name type="scientific">Aphanomyces invadans</name>
    <dbReference type="NCBI Taxonomy" id="157072"/>
    <lineage>
        <taxon>Eukaryota</taxon>
        <taxon>Sar</taxon>
        <taxon>Stramenopiles</taxon>
        <taxon>Oomycota</taxon>
        <taxon>Saprolegniomycetes</taxon>
        <taxon>Saprolegniales</taxon>
        <taxon>Verrucalvaceae</taxon>
        <taxon>Aphanomyces</taxon>
    </lineage>
</organism>
<dbReference type="EMBL" id="QUSY01000014">
    <property type="protein sequence ID" value="RHY34914.1"/>
    <property type="molecule type" value="Genomic_DNA"/>
</dbReference>
<evidence type="ECO:0000256" key="10">
    <source>
        <dbReference type="RuleBase" id="RU361115"/>
    </source>
</evidence>
<evidence type="ECO:0000256" key="2">
    <source>
        <dbReference type="ARBA" id="ARBA00022516"/>
    </source>
</evidence>
<dbReference type="GO" id="GO:0005789">
    <property type="term" value="C:endoplasmic reticulum membrane"/>
    <property type="evidence" value="ECO:0007669"/>
    <property type="project" value="TreeGrafter"/>
</dbReference>
<evidence type="ECO:0000256" key="9">
    <source>
        <dbReference type="ARBA" id="ARBA00023160"/>
    </source>
</evidence>
<keyword evidence="3 10" id="KW-0808">Transferase</keyword>
<accession>A0A3R7D780</accession>
<comment type="subcellular location">
    <subcellularLocation>
        <location evidence="1">Membrane</location>
        <topology evidence="1">Multi-pass membrane protein</topology>
    </subcellularLocation>
</comment>
<dbReference type="VEuPathDB" id="FungiDB:H310_13172"/>
<protein>
    <recommendedName>
        <fullName evidence="10">Elongation of fatty acids protein</fullName>
        <ecNumber evidence="10">2.3.1.-</ecNumber>
    </recommendedName>
</protein>
<feature type="transmembrane region" description="Helical" evidence="10">
    <location>
        <begin position="221"/>
        <end position="244"/>
    </location>
</feature>
<keyword evidence="8 10" id="KW-0472">Membrane</keyword>
<comment type="similarity">
    <text evidence="10">Belongs to the ELO family.</text>
</comment>
<keyword evidence="12" id="KW-1185">Reference proteome</keyword>
<dbReference type="GO" id="GO:0030148">
    <property type="term" value="P:sphingolipid biosynthetic process"/>
    <property type="evidence" value="ECO:0007669"/>
    <property type="project" value="TreeGrafter"/>
</dbReference>
<evidence type="ECO:0000313" key="11">
    <source>
        <dbReference type="EMBL" id="RHY34914.1"/>
    </source>
</evidence>
<feature type="transmembrane region" description="Helical" evidence="10">
    <location>
        <begin position="189"/>
        <end position="209"/>
    </location>
</feature>
<feature type="transmembrane region" description="Helical" evidence="10">
    <location>
        <begin position="82"/>
        <end position="103"/>
    </location>
</feature>
<keyword evidence="4 10" id="KW-0812">Transmembrane</keyword>